<dbReference type="GO" id="GO:0000156">
    <property type="term" value="F:phosphorelay response regulator activity"/>
    <property type="evidence" value="ECO:0007669"/>
    <property type="project" value="TreeGrafter"/>
</dbReference>
<feature type="DNA-binding region" description="OmpR/PhoB-type" evidence="9">
    <location>
        <begin position="125"/>
        <end position="223"/>
    </location>
</feature>
<feature type="domain" description="OmpR/PhoB-type" evidence="11">
    <location>
        <begin position="125"/>
        <end position="223"/>
    </location>
</feature>
<evidence type="ECO:0000313" key="13">
    <source>
        <dbReference type="Proteomes" id="UP000886817"/>
    </source>
</evidence>
<evidence type="ECO:0000256" key="6">
    <source>
        <dbReference type="ARBA" id="ARBA00023163"/>
    </source>
</evidence>
<dbReference type="PROSITE" id="PS51755">
    <property type="entry name" value="OMPR_PHOB"/>
    <property type="match status" value="1"/>
</dbReference>
<dbReference type="SMART" id="SM00862">
    <property type="entry name" value="Trans_reg_C"/>
    <property type="match status" value="1"/>
</dbReference>
<keyword evidence="2 8" id="KW-0597">Phosphoprotein</keyword>
<dbReference type="GO" id="GO:0032993">
    <property type="term" value="C:protein-DNA complex"/>
    <property type="evidence" value="ECO:0007669"/>
    <property type="project" value="TreeGrafter"/>
</dbReference>
<dbReference type="InterPro" id="IPR016032">
    <property type="entry name" value="Sig_transdc_resp-reg_C-effctor"/>
</dbReference>
<dbReference type="PANTHER" id="PTHR48111:SF22">
    <property type="entry name" value="REGULATOR OF RPOS"/>
    <property type="match status" value="1"/>
</dbReference>
<gene>
    <name evidence="12" type="ORF">IAA45_08575</name>
</gene>
<evidence type="ECO:0000259" key="11">
    <source>
        <dbReference type="PROSITE" id="PS51755"/>
    </source>
</evidence>
<evidence type="ECO:0000256" key="8">
    <source>
        <dbReference type="PROSITE-ProRule" id="PRU00169"/>
    </source>
</evidence>
<dbReference type="EMBL" id="DXEX01000186">
    <property type="protein sequence ID" value="HIX59753.1"/>
    <property type="molecule type" value="Genomic_DNA"/>
</dbReference>
<proteinExistence type="predicted"/>
<dbReference type="Pfam" id="PF00486">
    <property type="entry name" value="Trans_reg_C"/>
    <property type="match status" value="1"/>
</dbReference>
<evidence type="ECO:0000256" key="2">
    <source>
        <dbReference type="ARBA" id="ARBA00022553"/>
    </source>
</evidence>
<organism evidence="12 13">
    <name type="scientific">Candidatus Blautia gallistercoris</name>
    <dbReference type="NCBI Taxonomy" id="2838490"/>
    <lineage>
        <taxon>Bacteria</taxon>
        <taxon>Bacillati</taxon>
        <taxon>Bacillota</taxon>
        <taxon>Clostridia</taxon>
        <taxon>Lachnospirales</taxon>
        <taxon>Lachnospiraceae</taxon>
        <taxon>Blautia</taxon>
    </lineage>
</organism>
<dbReference type="AlphaFoldDB" id="A0A9D2B3E9"/>
<dbReference type="GO" id="GO:0005829">
    <property type="term" value="C:cytosol"/>
    <property type="evidence" value="ECO:0007669"/>
    <property type="project" value="TreeGrafter"/>
</dbReference>
<evidence type="ECO:0000256" key="4">
    <source>
        <dbReference type="ARBA" id="ARBA00023015"/>
    </source>
</evidence>
<comment type="function">
    <text evidence="7">May play the central regulatory role in sporulation. It may be an element of the effector pathway responsible for the activation of sporulation genes in response to nutritional stress. Spo0A may act in concert with spo0H (a sigma factor) to control the expression of some genes that are critical to the sporulation process.</text>
</comment>
<evidence type="ECO:0000256" key="7">
    <source>
        <dbReference type="ARBA" id="ARBA00024867"/>
    </source>
</evidence>
<protein>
    <recommendedName>
        <fullName evidence="1">Stage 0 sporulation protein A homolog</fullName>
    </recommendedName>
</protein>
<evidence type="ECO:0000256" key="1">
    <source>
        <dbReference type="ARBA" id="ARBA00018672"/>
    </source>
</evidence>
<name>A0A9D2B3E9_9FIRM</name>
<keyword evidence="5 9" id="KW-0238">DNA-binding</keyword>
<dbReference type="PANTHER" id="PTHR48111">
    <property type="entry name" value="REGULATOR OF RPOS"/>
    <property type="match status" value="1"/>
</dbReference>
<keyword evidence="4" id="KW-0805">Transcription regulation</keyword>
<dbReference type="Gene3D" id="1.10.10.10">
    <property type="entry name" value="Winged helix-like DNA-binding domain superfamily/Winged helix DNA-binding domain"/>
    <property type="match status" value="1"/>
</dbReference>
<reference evidence="12" key="2">
    <citation type="submission" date="2021-04" db="EMBL/GenBank/DDBJ databases">
        <authorList>
            <person name="Gilroy R."/>
        </authorList>
    </citation>
    <scope>NUCLEOTIDE SEQUENCE</scope>
    <source>
        <strain evidence="12">ChiSjej1B19-8411</strain>
    </source>
</reference>
<keyword evidence="3" id="KW-0902">Two-component regulatory system</keyword>
<accession>A0A9D2B3E9</accession>
<dbReference type="FunFam" id="3.40.50.2300:FF:000001">
    <property type="entry name" value="DNA-binding response regulator PhoB"/>
    <property type="match status" value="1"/>
</dbReference>
<feature type="domain" description="Response regulatory" evidence="10">
    <location>
        <begin position="2"/>
        <end position="116"/>
    </location>
</feature>
<dbReference type="PROSITE" id="PS50110">
    <property type="entry name" value="RESPONSE_REGULATORY"/>
    <property type="match status" value="1"/>
</dbReference>
<feature type="modified residue" description="4-aspartylphosphate" evidence="8">
    <location>
        <position position="51"/>
    </location>
</feature>
<dbReference type="SUPFAM" id="SSF46894">
    <property type="entry name" value="C-terminal effector domain of the bipartite response regulators"/>
    <property type="match status" value="1"/>
</dbReference>
<evidence type="ECO:0000313" key="12">
    <source>
        <dbReference type="EMBL" id="HIX59753.1"/>
    </source>
</evidence>
<dbReference type="InterPro" id="IPR001789">
    <property type="entry name" value="Sig_transdc_resp-reg_receiver"/>
</dbReference>
<dbReference type="Gene3D" id="3.40.50.2300">
    <property type="match status" value="1"/>
</dbReference>
<comment type="caution">
    <text evidence="12">The sequence shown here is derived from an EMBL/GenBank/DDBJ whole genome shotgun (WGS) entry which is preliminary data.</text>
</comment>
<evidence type="ECO:0000256" key="9">
    <source>
        <dbReference type="PROSITE-ProRule" id="PRU01091"/>
    </source>
</evidence>
<reference evidence="12" key="1">
    <citation type="journal article" date="2021" name="PeerJ">
        <title>Extensive microbial diversity within the chicken gut microbiome revealed by metagenomics and culture.</title>
        <authorList>
            <person name="Gilroy R."/>
            <person name="Ravi A."/>
            <person name="Getino M."/>
            <person name="Pursley I."/>
            <person name="Horton D.L."/>
            <person name="Alikhan N.F."/>
            <person name="Baker D."/>
            <person name="Gharbi K."/>
            <person name="Hall N."/>
            <person name="Watson M."/>
            <person name="Adriaenssens E.M."/>
            <person name="Foster-Nyarko E."/>
            <person name="Jarju S."/>
            <person name="Secka A."/>
            <person name="Antonio M."/>
            <person name="Oren A."/>
            <person name="Chaudhuri R.R."/>
            <person name="La Ragione R."/>
            <person name="Hildebrand F."/>
            <person name="Pallen M.J."/>
        </authorList>
    </citation>
    <scope>NUCLEOTIDE SEQUENCE</scope>
    <source>
        <strain evidence="12">ChiSjej1B19-8411</strain>
    </source>
</reference>
<sequence length="225" mass="25762">MRILIVEDDVKLCDALKFQLEKESFTVDVCHDGEDGLFFIREQVHDLILLDRMLPSMDGLQVLSAMRRENITTPVIFVTALGTLDDKVTGLDCGADDYIVKPFAFQELMARIRSIRRRPQTWSSSRIFSLGDITYDPEQNKLSSDSGECSLSKREGDLLELFLRNPGQTLPRNTLLMRVWGPDTDVEEGNLDNYVHFLRRRLKTVKSQLQITTVRGVGYCLQVFQ</sequence>
<evidence type="ECO:0000256" key="5">
    <source>
        <dbReference type="ARBA" id="ARBA00023125"/>
    </source>
</evidence>
<dbReference type="InterPro" id="IPR011006">
    <property type="entry name" value="CheY-like_superfamily"/>
</dbReference>
<dbReference type="CDD" id="cd00383">
    <property type="entry name" value="trans_reg_C"/>
    <property type="match status" value="1"/>
</dbReference>
<keyword evidence="6" id="KW-0804">Transcription</keyword>
<dbReference type="SUPFAM" id="SSF52172">
    <property type="entry name" value="CheY-like"/>
    <property type="match status" value="1"/>
</dbReference>
<dbReference type="Gene3D" id="6.10.250.690">
    <property type="match status" value="1"/>
</dbReference>
<evidence type="ECO:0000259" key="10">
    <source>
        <dbReference type="PROSITE" id="PS50110"/>
    </source>
</evidence>
<dbReference type="GO" id="GO:0000976">
    <property type="term" value="F:transcription cis-regulatory region binding"/>
    <property type="evidence" value="ECO:0007669"/>
    <property type="project" value="TreeGrafter"/>
</dbReference>
<dbReference type="InterPro" id="IPR001867">
    <property type="entry name" value="OmpR/PhoB-type_DNA-bd"/>
</dbReference>
<dbReference type="InterPro" id="IPR039420">
    <property type="entry name" value="WalR-like"/>
</dbReference>
<dbReference type="Proteomes" id="UP000886817">
    <property type="component" value="Unassembled WGS sequence"/>
</dbReference>
<dbReference type="InterPro" id="IPR036388">
    <property type="entry name" value="WH-like_DNA-bd_sf"/>
</dbReference>
<evidence type="ECO:0000256" key="3">
    <source>
        <dbReference type="ARBA" id="ARBA00023012"/>
    </source>
</evidence>
<dbReference type="GO" id="GO:0006355">
    <property type="term" value="P:regulation of DNA-templated transcription"/>
    <property type="evidence" value="ECO:0007669"/>
    <property type="project" value="InterPro"/>
</dbReference>
<dbReference type="Pfam" id="PF00072">
    <property type="entry name" value="Response_reg"/>
    <property type="match status" value="1"/>
</dbReference>
<dbReference type="SMART" id="SM00448">
    <property type="entry name" value="REC"/>
    <property type="match status" value="1"/>
</dbReference>